<evidence type="ECO:0000313" key="2">
    <source>
        <dbReference type="Proteomes" id="UP000469670"/>
    </source>
</evidence>
<comment type="caution">
    <text evidence="1">The sequence shown here is derived from an EMBL/GenBank/DDBJ whole genome shotgun (WGS) entry which is preliminary data.</text>
</comment>
<sequence length="112" mass="12574">MHTFVELFRAKDEWLDLPVAQREAFLSDVVGRMAVLDELGAEVIGWGSSEPIDRDAGYPFFAVWRVPSTAVAERFAQELEAAGWYAYFQQVNTTGELQSPPEILARLAQLGR</sequence>
<dbReference type="AlphaFoldDB" id="A0A7K3S3N4"/>
<accession>A0A7K3S3N4</accession>
<dbReference type="Pfam" id="PF20321">
    <property type="entry name" value="DUF6616"/>
    <property type="match status" value="1"/>
</dbReference>
<name>A0A7K3S3N4_9ACTN</name>
<dbReference type="InterPro" id="IPR046724">
    <property type="entry name" value="DUF6616"/>
</dbReference>
<dbReference type="RefSeq" id="WP_164206308.1">
    <property type="nucleotide sequence ID" value="NZ_JAAGMP010001193.1"/>
</dbReference>
<proteinExistence type="predicted"/>
<protein>
    <submittedName>
        <fullName evidence="1">Uncharacterized protein</fullName>
    </submittedName>
</protein>
<dbReference type="Proteomes" id="UP000469670">
    <property type="component" value="Unassembled WGS sequence"/>
</dbReference>
<gene>
    <name evidence="1" type="ORF">G3I50_27320</name>
</gene>
<dbReference type="EMBL" id="JAAGMP010001193">
    <property type="protein sequence ID" value="NEC21923.1"/>
    <property type="molecule type" value="Genomic_DNA"/>
</dbReference>
<organism evidence="1 2">
    <name type="scientific">Streptomyces parvus</name>
    <dbReference type="NCBI Taxonomy" id="66428"/>
    <lineage>
        <taxon>Bacteria</taxon>
        <taxon>Bacillati</taxon>
        <taxon>Actinomycetota</taxon>
        <taxon>Actinomycetes</taxon>
        <taxon>Kitasatosporales</taxon>
        <taxon>Streptomycetaceae</taxon>
        <taxon>Streptomyces</taxon>
    </lineage>
</organism>
<evidence type="ECO:0000313" key="1">
    <source>
        <dbReference type="EMBL" id="NEC21923.1"/>
    </source>
</evidence>
<reference evidence="1 2" key="1">
    <citation type="submission" date="2020-01" db="EMBL/GenBank/DDBJ databases">
        <title>Insect and environment-associated Actinomycetes.</title>
        <authorList>
            <person name="Currrie C."/>
            <person name="Chevrette M."/>
            <person name="Carlson C."/>
            <person name="Stubbendieck R."/>
            <person name="Wendt-Pienkowski E."/>
        </authorList>
    </citation>
    <scope>NUCLEOTIDE SEQUENCE [LARGE SCALE GENOMIC DNA]</scope>
    <source>
        <strain evidence="1 2">SID7590</strain>
    </source>
</reference>